<feature type="binding site" evidence="3">
    <location>
        <position position="319"/>
    </location>
    <ligand>
        <name>CTP</name>
        <dbReference type="ChEBI" id="CHEBI:37563"/>
    </ligand>
</feature>
<keyword evidence="1 3" id="KW-0210">Decarboxylase</keyword>
<dbReference type="NCBIfam" id="TIGR00521">
    <property type="entry name" value="coaBC_dfp"/>
    <property type="match status" value="1"/>
</dbReference>
<comment type="cofactor">
    <cofactor evidence="3">
        <name>Mg(2+)</name>
        <dbReference type="ChEBI" id="CHEBI:18420"/>
    </cofactor>
</comment>
<dbReference type="Proteomes" id="UP000000248">
    <property type="component" value="Chromosome"/>
</dbReference>
<keyword evidence="3" id="KW-0479">Metal-binding</keyword>
<dbReference type="EC" id="6.3.2.5" evidence="3"/>
<dbReference type="Pfam" id="PF04127">
    <property type="entry name" value="DFP"/>
    <property type="match status" value="1"/>
</dbReference>
<dbReference type="GO" id="GO:0046872">
    <property type="term" value="F:metal ion binding"/>
    <property type="evidence" value="ECO:0007669"/>
    <property type="project" value="UniProtKB-KW"/>
</dbReference>
<feature type="domain" description="Flavoprotein" evidence="5">
    <location>
        <begin position="3"/>
        <end position="171"/>
    </location>
</feature>
<comment type="pathway">
    <text evidence="3 4">Cofactor biosynthesis; coenzyme A biosynthesis; CoA from (R)-pantothenate: step 2/5.</text>
</comment>
<dbReference type="Gene3D" id="3.40.50.10300">
    <property type="entry name" value="CoaB-like"/>
    <property type="match status" value="1"/>
</dbReference>
<dbReference type="InterPro" id="IPR005252">
    <property type="entry name" value="CoaBC"/>
</dbReference>
<reference evidence="7 8" key="1">
    <citation type="journal article" date="2007" name="Nat. Biotechnol.">
        <title>Genome sequence and identification of candidate vaccine antigens from the animal pathogen Dichelobacter nodosus.</title>
        <authorList>
            <person name="Myers G.S."/>
            <person name="Parker D."/>
            <person name="Al-Hasani K."/>
            <person name="Kennan R.M."/>
            <person name="Seemann T."/>
            <person name="Ren Q."/>
            <person name="Badger J.H."/>
            <person name="Selengut J.D."/>
            <person name="Deboy R.T."/>
            <person name="Tettelin H."/>
            <person name="Boyce J.D."/>
            <person name="McCarl V.P."/>
            <person name="Han X."/>
            <person name="Nelson W.C."/>
            <person name="Madupu R."/>
            <person name="Mohamoud Y."/>
            <person name="Holley T."/>
            <person name="Fedorova N."/>
            <person name="Khouri H."/>
            <person name="Bottomley S.P."/>
            <person name="Whittington R.J."/>
            <person name="Adler B."/>
            <person name="Songer J.G."/>
            <person name="Rood J.I."/>
            <person name="Paulsen I.T."/>
        </authorList>
    </citation>
    <scope>NUCLEOTIDE SEQUENCE [LARGE SCALE GENOMIC DNA]</scope>
    <source>
        <strain evidence="7 8">VCS1703A</strain>
    </source>
</reference>
<feature type="region of interest" description="Phosphopantothenoylcysteine decarboxylase" evidence="3">
    <location>
        <begin position="1"/>
        <end position="185"/>
    </location>
</feature>
<dbReference type="AlphaFoldDB" id="A5EYG0"/>
<gene>
    <name evidence="3 7" type="primary">coaBC</name>
    <name evidence="7" type="ordered locus">DNO_0823</name>
</gene>
<dbReference type="Gene3D" id="3.40.50.1950">
    <property type="entry name" value="Flavin prenyltransferase-like"/>
    <property type="match status" value="1"/>
</dbReference>
<comment type="function">
    <text evidence="3">Catalyzes two sequential steps in the biosynthesis of coenzyme A. In the first step cysteine is conjugated to 4'-phosphopantothenate to form 4-phosphopantothenoylcysteine. In the second step the latter compound is decarboxylated to form 4'-phosphopantotheine.</text>
</comment>
<dbReference type="PANTHER" id="PTHR14359:SF6">
    <property type="entry name" value="PHOSPHOPANTOTHENOYLCYSTEINE DECARBOXYLASE"/>
    <property type="match status" value="1"/>
</dbReference>
<keyword evidence="2 3" id="KW-0456">Lyase</keyword>
<dbReference type="GO" id="GO:0004633">
    <property type="term" value="F:phosphopantothenoylcysteine decarboxylase activity"/>
    <property type="evidence" value="ECO:0007669"/>
    <property type="project" value="UniProtKB-UniRule"/>
</dbReference>
<dbReference type="GO" id="GO:0010181">
    <property type="term" value="F:FMN binding"/>
    <property type="evidence" value="ECO:0007669"/>
    <property type="project" value="UniProtKB-UniRule"/>
</dbReference>
<evidence type="ECO:0000256" key="1">
    <source>
        <dbReference type="ARBA" id="ARBA00022793"/>
    </source>
</evidence>
<dbReference type="OrthoDB" id="9802554at2"/>
<dbReference type="EMBL" id="CP000513">
    <property type="protein sequence ID" value="ABQ14272.1"/>
    <property type="molecule type" value="Genomic_DNA"/>
</dbReference>
<feature type="binding site" evidence="3">
    <location>
        <position position="333"/>
    </location>
    <ligand>
        <name>CTP</name>
        <dbReference type="ChEBI" id="CHEBI:37563"/>
    </ligand>
</feature>
<dbReference type="PANTHER" id="PTHR14359">
    <property type="entry name" value="HOMO-OLIGOMERIC FLAVIN CONTAINING CYS DECARBOXYLASE FAMILY"/>
    <property type="match status" value="1"/>
</dbReference>
<evidence type="ECO:0000256" key="3">
    <source>
        <dbReference type="HAMAP-Rule" id="MF_02225"/>
    </source>
</evidence>
<dbReference type="EC" id="4.1.1.36" evidence="3"/>
<dbReference type="KEGG" id="dno:DNO_0823"/>
<proteinExistence type="inferred from homology"/>
<dbReference type="SUPFAM" id="SSF52507">
    <property type="entry name" value="Homo-oligomeric flavin-containing Cys decarboxylases, HFCD"/>
    <property type="match status" value="1"/>
</dbReference>
<evidence type="ECO:0000256" key="2">
    <source>
        <dbReference type="ARBA" id="ARBA00023239"/>
    </source>
</evidence>
<organism evidence="7 8">
    <name type="scientific">Dichelobacter nodosus (strain VCS1703A)</name>
    <dbReference type="NCBI Taxonomy" id="246195"/>
    <lineage>
        <taxon>Bacteria</taxon>
        <taxon>Pseudomonadati</taxon>
        <taxon>Pseudomonadota</taxon>
        <taxon>Gammaproteobacteria</taxon>
        <taxon>Cardiobacteriales</taxon>
        <taxon>Cardiobacteriaceae</taxon>
        <taxon>Dichelobacter</taxon>
    </lineage>
</organism>
<keyword evidence="3 4" id="KW-0288">FMN</keyword>
<feature type="binding site" evidence="3">
    <location>
        <position position="284"/>
    </location>
    <ligand>
        <name>CTP</name>
        <dbReference type="ChEBI" id="CHEBI:37563"/>
    </ligand>
</feature>
<keyword evidence="8" id="KW-1185">Reference proteome</keyword>
<accession>A5EYG0</accession>
<comment type="cofactor">
    <cofactor evidence="3">
        <name>FMN</name>
        <dbReference type="ChEBI" id="CHEBI:58210"/>
    </cofactor>
    <text evidence="3">Binds 1 FMN per subunit.</text>
</comment>
<feature type="region of interest" description="Phosphopantothenate--cysteine ligase" evidence="3">
    <location>
        <begin position="186"/>
        <end position="398"/>
    </location>
</feature>
<dbReference type="UniPathway" id="UPA00241">
    <property type="reaction ID" value="UER00353"/>
</dbReference>
<feature type="binding site" evidence="3">
    <location>
        <position position="274"/>
    </location>
    <ligand>
        <name>CTP</name>
        <dbReference type="ChEBI" id="CHEBI:37563"/>
    </ligand>
</feature>
<protein>
    <recommendedName>
        <fullName evidence="3">Coenzyme A biosynthesis bifunctional protein CoaBC</fullName>
    </recommendedName>
    <alternativeName>
        <fullName evidence="3">DNA/pantothenate metabolism flavoprotein</fullName>
    </alternativeName>
    <alternativeName>
        <fullName evidence="3">Phosphopantothenoylcysteine synthetase/decarboxylase</fullName>
        <shortName evidence="3">PPCS-PPCDC</shortName>
    </alternativeName>
    <domain>
        <recommendedName>
            <fullName evidence="3">Phosphopantothenoylcysteine decarboxylase</fullName>
            <shortName evidence="3">PPC decarboxylase</shortName>
            <shortName evidence="3">PPC-DC</shortName>
            <ecNumber evidence="3">4.1.1.36</ecNumber>
        </recommendedName>
        <alternativeName>
            <fullName evidence="3">CoaC</fullName>
        </alternativeName>
    </domain>
    <domain>
        <recommendedName>
            <fullName evidence="3">Phosphopantothenate--cysteine ligase</fullName>
            <ecNumber evidence="3">6.3.2.5</ecNumber>
        </recommendedName>
        <alternativeName>
            <fullName evidence="3">CoaB</fullName>
        </alternativeName>
        <alternativeName>
            <fullName evidence="3">Phosphopantothenoylcysteine synthetase</fullName>
            <shortName evidence="3">PPC synthetase</shortName>
            <shortName evidence="3">PPC-S</shortName>
        </alternativeName>
    </domain>
</protein>
<name>A5EYG0_DICNV</name>
<feature type="binding site" evidence="3">
    <location>
        <position position="337"/>
    </location>
    <ligand>
        <name>CTP</name>
        <dbReference type="ChEBI" id="CHEBI:37563"/>
    </ligand>
</feature>
<dbReference type="GO" id="GO:0071513">
    <property type="term" value="C:phosphopantothenoylcysteine decarboxylase complex"/>
    <property type="evidence" value="ECO:0007669"/>
    <property type="project" value="TreeGrafter"/>
</dbReference>
<evidence type="ECO:0000313" key="8">
    <source>
        <dbReference type="Proteomes" id="UP000000248"/>
    </source>
</evidence>
<comment type="similarity">
    <text evidence="3 4">In the N-terminal section; belongs to the HFCD (homo-oligomeric flavin containing Cys decarboxylase) superfamily.</text>
</comment>
<dbReference type="InterPro" id="IPR035929">
    <property type="entry name" value="CoaB-like_sf"/>
</dbReference>
<keyword evidence="3" id="KW-0511">Multifunctional enzyme</keyword>
<feature type="active site" description="Proton donor" evidence="3">
    <location>
        <position position="155"/>
    </location>
</feature>
<comment type="catalytic activity">
    <reaction evidence="3 4">
        <text>(R)-4'-phosphopantothenate + L-cysteine + CTP = N-[(R)-4-phosphopantothenoyl]-L-cysteine + CMP + diphosphate + H(+)</text>
        <dbReference type="Rhea" id="RHEA:19397"/>
        <dbReference type="ChEBI" id="CHEBI:10986"/>
        <dbReference type="ChEBI" id="CHEBI:15378"/>
        <dbReference type="ChEBI" id="CHEBI:33019"/>
        <dbReference type="ChEBI" id="CHEBI:35235"/>
        <dbReference type="ChEBI" id="CHEBI:37563"/>
        <dbReference type="ChEBI" id="CHEBI:59458"/>
        <dbReference type="ChEBI" id="CHEBI:60377"/>
        <dbReference type="EC" id="6.3.2.5"/>
    </reaction>
</comment>
<comment type="similarity">
    <text evidence="3 4">In the C-terminal section; belongs to the PPC synthetase family.</text>
</comment>
<dbReference type="eggNOG" id="COG0452">
    <property type="taxonomic scope" value="Bacteria"/>
</dbReference>
<dbReference type="HOGENOM" id="CLU_033319_0_1_6"/>
<comment type="function">
    <text evidence="4">Catalyzes two steps in the biosynthesis of coenzyme A. In the first step cysteine is conjugated to 4'-phosphopantothenate to form 4-phosphopantothenoylcysteine, in the latter compound is decarboxylated to form 4'-phosphopantotheine.</text>
</comment>
<sequence>MSQIILGICGGIAAYKSILLARELNKQNHRVQCVLTESARTFVTEETLQAITGLAPRHDLFDANAEAAMSHIELARWADILLIAPATANTIAKLAHGIADDLLTTLYLATDAEIVIAPAMNHMMWHHPATQENIAILSRHPKHHVLPVAYGEQACGESGLGRMLEPEEIIAALPHLTAQDWQNIRLTITAGATREPIDPVRYISNHSSGKMGYELAKNALARGAKVTLISGISNVAPPKQCRLITVNTALEMYDAVHSVLADTDIFIGAAAVADYRVAQPAAEKIKKSVHGLAPLTLIENPDIIASVAAAANRPFTVGFAAETEHLLDYARAKKQRKNLDMIIANDVRQHVFGSDTNSVTMIGAGGEITLPTQSKALIAQQILDYILTCYQKNDCSSL</sequence>
<dbReference type="GO" id="GO:0015941">
    <property type="term" value="P:pantothenate catabolic process"/>
    <property type="evidence" value="ECO:0007669"/>
    <property type="project" value="InterPro"/>
</dbReference>
<comment type="caution">
    <text evidence="3">Lacks conserved residue(s) required for the propagation of feature annotation.</text>
</comment>
<dbReference type="HAMAP" id="MF_02225">
    <property type="entry name" value="CoaBC"/>
    <property type="match status" value="1"/>
</dbReference>
<comment type="catalytic activity">
    <reaction evidence="3 4">
        <text>N-[(R)-4-phosphopantothenoyl]-L-cysteine + H(+) = (R)-4'-phosphopantetheine + CO2</text>
        <dbReference type="Rhea" id="RHEA:16793"/>
        <dbReference type="ChEBI" id="CHEBI:15378"/>
        <dbReference type="ChEBI" id="CHEBI:16526"/>
        <dbReference type="ChEBI" id="CHEBI:59458"/>
        <dbReference type="ChEBI" id="CHEBI:61723"/>
        <dbReference type="EC" id="4.1.1.36"/>
    </reaction>
</comment>
<keyword evidence="3 4" id="KW-0285">Flavoprotein</keyword>
<evidence type="ECO:0000256" key="4">
    <source>
        <dbReference type="RuleBase" id="RU364078"/>
    </source>
</evidence>
<dbReference type="InterPro" id="IPR007085">
    <property type="entry name" value="DNA/pantothenate-metab_flavo_C"/>
</dbReference>
<evidence type="ECO:0000313" key="7">
    <source>
        <dbReference type="EMBL" id="ABQ14272.1"/>
    </source>
</evidence>
<keyword evidence="3 4" id="KW-0436">Ligase</keyword>
<feature type="domain" description="DNA/pantothenate metabolism flavoprotein C-terminal" evidence="6">
    <location>
        <begin position="182"/>
        <end position="387"/>
    </location>
</feature>
<dbReference type="SUPFAM" id="SSF102645">
    <property type="entry name" value="CoaB-like"/>
    <property type="match status" value="1"/>
</dbReference>
<dbReference type="RefSeq" id="WP_012031146.1">
    <property type="nucleotide sequence ID" value="NC_009446.1"/>
</dbReference>
<dbReference type="GO" id="GO:0015937">
    <property type="term" value="P:coenzyme A biosynthetic process"/>
    <property type="evidence" value="ECO:0007669"/>
    <property type="project" value="UniProtKB-UniRule"/>
</dbReference>
<comment type="pathway">
    <text evidence="3 4">Cofactor biosynthesis; coenzyme A biosynthesis; CoA from (R)-pantothenate: step 3/5.</text>
</comment>
<evidence type="ECO:0000259" key="5">
    <source>
        <dbReference type="Pfam" id="PF02441"/>
    </source>
</evidence>
<dbReference type="STRING" id="246195.DNO_0823"/>
<evidence type="ECO:0000259" key="6">
    <source>
        <dbReference type="Pfam" id="PF04127"/>
    </source>
</evidence>
<feature type="binding site" evidence="3">
    <location>
        <begin position="301"/>
        <end position="304"/>
    </location>
    <ligand>
        <name>CTP</name>
        <dbReference type="ChEBI" id="CHEBI:37563"/>
    </ligand>
</feature>
<dbReference type="Pfam" id="PF02441">
    <property type="entry name" value="Flavoprotein"/>
    <property type="match status" value="1"/>
</dbReference>
<dbReference type="GO" id="GO:0004632">
    <property type="term" value="F:phosphopantothenate--cysteine ligase activity"/>
    <property type="evidence" value="ECO:0007669"/>
    <property type="project" value="UniProtKB-UniRule"/>
</dbReference>
<dbReference type="InterPro" id="IPR036551">
    <property type="entry name" value="Flavin_trans-like"/>
</dbReference>
<dbReference type="InterPro" id="IPR003382">
    <property type="entry name" value="Flavoprotein"/>
</dbReference>
<keyword evidence="3" id="KW-0460">Magnesium</keyword>